<dbReference type="InterPro" id="IPR036869">
    <property type="entry name" value="J_dom_sf"/>
</dbReference>
<dbReference type="PRINTS" id="PR00625">
    <property type="entry name" value="JDOMAIN"/>
</dbReference>
<dbReference type="Proteomes" id="UP000708576">
    <property type="component" value="Unassembled WGS sequence"/>
</dbReference>
<dbReference type="PANTHER" id="PTHR44360:SF1">
    <property type="entry name" value="DNAJ HOMOLOG SUBFAMILY B MEMBER 9"/>
    <property type="match status" value="1"/>
</dbReference>
<dbReference type="InterPro" id="IPR001623">
    <property type="entry name" value="DnaJ_domain"/>
</dbReference>
<feature type="transmembrane region" description="Helical" evidence="2">
    <location>
        <begin position="190"/>
        <end position="209"/>
    </location>
</feature>
<dbReference type="PANTHER" id="PTHR44360">
    <property type="entry name" value="DNAJ HOMOLOG SUBFAMILY B MEMBER 9"/>
    <property type="match status" value="1"/>
</dbReference>
<dbReference type="SMART" id="SM00271">
    <property type="entry name" value="DnaJ"/>
    <property type="match status" value="1"/>
</dbReference>
<sequence>MNDYYKILGITRNASMEQIKKAYRSKAKQYHPDINKEDNAHDQFILINEAFEYFEQLHNHKKAIRDKAEQSATMDEFWKTWNDFNRQKARERARQHARMKYEAYLKSDLYRTTEAVNSIVDFIGTVFLMLFIFGVPIIAYSKHGLKALLFGLIFIIPTAPFWIKFLIRTFNKEFLLSIFGWQASTIRSKIFRLMFFTIFNILVFFKVVLNTLLPLQTIALVYSVLLLLAVGASFAVQSRYYRYLIRIVVAPTLISLFFLMNRVSTHAPYTETYRYTYDQYADDKVFFTIQLSNEQYKNSPGVRMFFDYTPFLRNNHITYTFATGLLGIDVITDVEVFSQL</sequence>
<dbReference type="EMBL" id="JAGUCO010000004">
    <property type="protein sequence ID" value="MBS2098398.1"/>
    <property type="molecule type" value="Genomic_DNA"/>
</dbReference>
<keyword evidence="2" id="KW-0812">Transmembrane</keyword>
<dbReference type="PROSITE" id="PS50076">
    <property type="entry name" value="DNAJ_2"/>
    <property type="match status" value="1"/>
</dbReference>
<dbReference type="Gene3D" id="1.10.287.110">
    <property type="entry name" value="DnaJ domain"/>
    <property type="match status" value="1"/>
</dbReference>
<dbReference type="CDD" id="cd06257">
    <property type="entry name" value="DnaJ"/>
    <property type="match status" value="1"/>
</dbReference>
<feature type="transmembrane region" description="Helical" evidence="2">
    <location>
        <begin position="119"/>
        <end position="141"/>
    </location>
</feature>
<evidence type="ECO:0000259" key="3">
    <source>
        <dbReference type="PROSITE" id="PS50076"/>
    </source>
</evidence>
<dbReference type="InterPro" id="IPR051948">
    <property type="entry name" value="Hsp70_co-chaperone_J-domain"/>
</dbReference>
<organism evidence="4 5">
    <name type="scientific">Carboxylicivirga linearis</name>
    <dbReference type="NCBI Taxonomy" id="1628157"/>
    <lineage>
        <taxon>Bacteria</taxon>
        <taxon>Pseudomonadati</taxon>
        <taxon>Bacteroidota</taxon>
        <taxon>Bacteroidia</taxon>
        <taxon>Marinilabiliales</taxon>
        <taxon>Marinilabiliaceae</taxon>
        <taxon>Carboxylicivirga</taxon>
    </lineage>
</organism>
<evidence type="ECO:0000256" key="1">
    <source>
        <dbReference type="ARBA" id="ARBA00023186"/>
    </source>
</evidence>
<accession>A0ABS5JU73</accession>
<reference evidence="4 5" key="1">
    <citation type="journal article" date="2015" name="Int. J. Syst. Evol. Microbiol.">
        <title>Carboxylicivirga linearis sp. nov., isolated from a sea cucumber culture pond.</title>
        <authorList>
            <person name="Wang F.Q."/>
            <person name="Zhou Y.X."/>
            <person name="Lin X.Z."/>
            <person name="Chen G.J."/>
            <person name="Du Z.J."/>
        </authorList>
    </citation>
    <scope>NUCLEOTIDE SEQUENCE [LARGE SCALE GENOMIC DNA]</scope>
    <source>
        <strain evidence="4 5">FB218</strain>
    </source>
</reference>
<proteinExistence type="predicted"/>
<keyword evidence="2" id="KW-0472">Membrane</keyword>
<evidence type="ECO:0000313" key="4">
    <source>
        <dbReference type="EMBL" id="MBS2098398.1"/>
    </source>
</evidence>
<gene>
    <name evidence="4" type="ORF">KEM10_08915</name>
</gene>
<dbReference type="RefSeq" id="WP_212215639.1">
    <property type="nucleotide sequence ID" value="NZ_JAGUCO010000004.1"/>
</dbReference>
<feature type="transmembrane region" description="Helical" evidence="2">
    <location>
        <begin position="147"/>
        <end position="167"/>
    </location>
</feature>
<protein>
    <submittedName>
        <fullName evidence="4">DnaJ domain-containing protein</fullName>
    </submittedName>
</protein>
<comment type="caution">
    <text evidence="4">The sequence shown here is derived from an EMBL/GenBank/DDBJ whole genome shotgun (WGS) entry which is preliminary data.</text>
</comment>
<evidence type="ECO:0000313" key="5">
    <source>
        <dbReference type="Proteomes" id="UP000708576"/>
    </source>
</evidence>
<evidence type="ECO:0000256" key="2">
    <source>
        <dbReference type="SAM" id="Phobius"/>
    </source>
</evidence>
<feature type="domain" description="J" evidence="3">
    <location>
        <begin position="3"/>
        <end position="69"/>
    </location>
</feature>
<dbReference type="SUPFAM" id="SSF46565">
    <property type="entry name" value="Chaperone J-domain"/>
    <property type="match status" value="1"/>
</dbReference>
<feature type="transmembrane region" description="Helical" evidence="2">
    <location>
        <begin position="215"/>
        <end position="236"/>
    </location>
</feature>
<feature type="transmembrane region" description="Helical" evidence="2">
    <location>
        <begin position="243"/>
        <end position="260"/>
    </location>
</feature>
<name>A0ABS5JU73_9BACT</name>
<keyword evidence="5" id="KW-1185">Reference proteome</keyword>
<keyword evidence="1" id="KW-0143">Chaperone</keyword>
<dbReference type="Pfam" id="PF00226">
    <property type="entry name" value="DnaJ"/>
    <property type="match status" value="1"/>
</dbReference>
<keyword evidence="2" id="KW-1133">Transmembrane helix</keyword>